<gene>
    <name evidence="3" type="ORF">KHM83_13405</name>
</gene>
<dbReference type="Pfam" id="PF07883">
    <property type="entry name" value="Cupin_2"/>
    <property type="match status" value="1"/>
</dbReference>
<name>A0ABS5PS30_9FIRM</name>
<dbReference type="PANTHER" id="PTHR46797:SF2">
    <property type="entry name" value="TRANSCRIPTIONAL REGULATOR"/>
    <property type="match status" value="1"/>
</dbReference>
<dbReference type="EMBL" id="JAHBCL010000023">
    <property type="protein sequence ID" value="MBS7527677.1"/>
    <property type="molecule type" value="Genomic_DNA"/>
</dbReference>
<dbReference type="InterPro" id="IPR050807">
    <property type="entry name" value="TransReg_Diox_bact_type"/>
</dbReference>
<feature type="domain" description="HTH cro/C1-type" evidence="2">
    <location>
        <begin position="7"/>
        <end position="61"/>
    </location>
</feature>
<organism evidence="3 4">
    <name type="scientific">Fusibacter paucivorans</name>
    <dbReference type="NCBI Taxonomy" id="76009"/>
    <lineage>
        <taxon>Bacteria</taxon>
        <taxon>Bacillati</taxon>
        <taxon>Bacillota</taxon>
        <taxon>Clostridia</taxon>
        <taxon>Eubacteriales</taxon>
        <taxon>Eubacteriales Family XII. Incertae Sedis</taxon>
        <taxon>Fusibacter</taxon>
    </lineage>
</organism>
<dbReference type="SUPFAM" id="SSF47413">
    <property type="entry name" value="lambda repressor-like DNA-binding domains"/>
    <property type="match status" value="1"/>
</dbReference>
<keyword evidence="1" id="KW-0238">DNA-binding</keyword>
<evidence type="ECO:0000259" key="2">
    <source>
        <dbReference type="PROSITE" id="PS50943"/>
    </source>
</evidence>
<sequence length="183" mass="20391">MDIGNQLKQNREQKGLSLREVGEISGLSASFIGQVERNETSPSMRSLKSITDALGVKLADLLISMEPQQETPSHVVSINKRRKVENLFPGVEMYYLTPKDKKDFMVAILYAKPGSSSGDDDSIHEGEEFGYIISGMLRFWEDGKEYMLREGDSISLSSSVPHRWENGSAAPCISLWMTTPPAF</sequence>
<dbReference type="InterPro" id="IPR014710">
    <property type="entry name" value="RmlC-like_jellyroll"/>
</dbReference>
<dbReference type="CDD" id="cd02209">
    <property type="entry name" value="cupin_XRE_C"/>
    <property type="match status" value="1"/>
</dbReference>
<comment type="caution">
    <text evidence="3">The sequence shown here is derived from an EMBL/GenBank/DDBJ whole genome shotgun (WGS) entry which is preliminary data.</text>
</comment>
<proteinExistence type="predicted"/>
<reference evidence="3 4" key="1">
    <citation type="submission" date="2021-05" db="EMBL/GenBank/DDBJ databases">
        <title>Fusibacter ferrireducens sp. nov., an anaerobic, sulfur- and Fe-reducing bacterium isolated from the mangrove sediment.</title>
        <authorList>
            <person name="Qiu D."/>
        </authorList>
    </citation>
    <scope>NUCLEOTIDE SEQUENCE [LARGE SCALE GENOMIC DNA]</scope>
    <source>
        <strain evidence="3 4">DSM 12116</strain>
    </source>
</reference>
<protein>
    <submittedName>
        <fullName evidence="3">Cupin domain-containing protein</fullName>
    </submittedName>
</protein>
<dbReference type="Gene3D" id="2.60.120.10">
    <property type="entry name" value="Jelly Rolls"/>
    <property type="match status" value="1"/>
</dbReference>
<dbReference type="CDD" id="cd00093">
    <property type="entry name" value="HTH_XRE"/>
    <property type="match status" value="1"/>
</dbReference>
<dbReference type="Proteomes" id="UP000746471">
    <property type="component" value="Unassembled WGS sequence"/>
</dbReference>
<evidence type="ECO:0000256" key="1">
    <source>
        <dbReference type="ARBA" id="ARBA00023125"/>
    </source>
</evidence>
<evidence type="ECO:0000313" key="4">
    <source>
        <dbReference type="Proteomes" id="UP000746471"/>
    </source>
</evidence>
<dbReference type="InterPro" id="IPR001387">
    <property type="entry name" value="Cro/C1-type_HTH"/>
</dbReference>
<dbReference type="InterPro" id="IPR010982">
    <property type="entry name" value="Lambda_DNA-bd_dom_sf"/>
</dbReference>
<dbReference type="PROSITE" id="PS50943">
    <property type="entry name" value="HTH_CROC1"/>
    <property type="match status" value="1"/>
</dbReference>
<accession>A0ABS5PS30</accession>
<dbReference type="SMART" id="SM00530">
    <property type="entry name" value="HTH_XRE"/>
    <property type="match status" value="1"/>
</dbReference>
<dbReference type="RefSeq" id="WP_213237536.1">
    <property type="nucleotide sequence ID" value="NZ_JAHBCL010000023.1"/>
</dbReference>
<dbReference type="Pfam" id="PF01381">
    <property type="entry name" value="HTH_3"/>
    <property type="match status" value="1"/>
</dbReference>
<dbReference type="InterPro" id="IPR013096">
    <property type="entry name" value="Cupin_2"/>
</dbReference>
<evidence type="ECO:0000313" key="3">
    <source>
        <dbReference type="EMBL" id="MBS7527677.1"/>
    </source>
</evidence>
<dbReference type="InterPro" id="IPR011051">
    <property type="entry name" value="RmlC_Cupin_sf"/>
</dbReference>
<dbReference type="PANTHER" id="PTHR46797">
    <property type="entry name" value="HTH-TYPE TRANSCRIPTIONAL REGULATOR"/>
    <property type="match status" value="1"/>
</dbReference>
<dbReference type="Gene3D" id="1.10.260.40">
    <property type="entry name" value="lambda repressor-like DNA-binding domains"/>
    <property type="match status" value="1"/>
</dbReference>
<dbReference type="SUPFAM" id="SSF51182">
    <property type="entry name" value="RmlC-like cupins"/>
    <property type="match status" value="1"/>
</dbReference>
<keyword evidence="4" id="KW-1185">Reference proteome</keyword>